<dbReference type="InterPro" id="IPR018865">
    <property type="entry name" value="STK19-like"/>
</dbReference>
<dbReference type="AlphaFoldDB" id="A0AB34JRT9"/>
<comment type="similarity">
    <text evidence="1">Belongs to the STK19 family.</text>
</comment>
<accession>A0AB34JRT9</accession>
<gene>
    <name evidence="2" type="ORF">AB1Y20_018404</name>
</gene>
<evidence type="ECO:0000313" key="3">
    <source>
        <dbReference type="Proteomes" id="UP001515480"/>
    </source>
</evidence>
<protein>
    <submittedName>
        <fullName evidence="2">Uncharacterized protein</fullName>
    </submittedName>
</protein>
<reference evidence="2 3" key="1">
    <citation type="journal article" date="2024" name="Science">
        <title>Giant polyketide synthase enzymes in the biosynthesis of giant marine polyether toxins.</title>
        <authorList>
            <person name="Fallon T.R."/>
            <person name="Shende V.V."/>
            <person name="Wierzbicki I.H."/>
            <person name="Pendleton A.L."/>
            <person name="Watervoot N.F."/>
            <person name="Auber R.P."/>
            <person name="Gonzalez D.J."/>
            <person name="Wisecaver J.H."/>
            <person name="Moore B.S."/>
        </authorList>
    </citation>
    <scope>NUCLEOTIDE SEQUENCE [LARGE SCALE GENOMIC DNA]</scope>
    <source>
        <strain evidence="2 3">12B1</strain>
    </source>
</reference>
<comment type="caution">
    <text evidence="2">The sequence shown here is derived from an EMBL/GenBank/DDBJ whole genome shotgun (WGS) entry which is preliminary data.</text>
</comment>
<dbReference type="Proteomes" id="UP001515480">
    <property type="component" value="Unassembled WGS sequence"/>
</dbReference>
<keyword evidence="3" id="KW-1185">Reference proteome</keyword>
<dbReference type="PANTHER" id="PTHR15243:SF0">
    <property type="entry name" value="SERINE_THREONINE-PROTEIN KINASE 19"/>
    <property type="match status" value="1"/>
</dbReference>
<dbReference type="EMBL" id="JBGBPQ010000006">
    <property type="protein sequence ID" value="KAL1523465.1"/>
    <property type="molecule type" value="Genomic_DNA"/>
</dbReference>
<proteinExistence type="inferred from homology"/>
<dbReference type="PANTHER" id="PTHR15243">
    <property type="entry name" value="SERINE/THREONINE-PROTEIN KINASE 19"/>
    <property type="match status" value="1"/>
</dbReference>
<organism evidence="2 3">
    <name type="scientific">Prymnesium parvum</name>
    <name type="common">Toxic golden alga</name>
    <dbReference type="NCBI Taxonomy" id="97485"/>
    <lineage>
        <taxon>Eukaryota</taxon>
        <taxon>Haptista</taxon>
        <taxon>Haptophyta</taxon>
        <taxon>Prymnesiophyceae</taxon>
        <taxon>Prymnesiales</taxon>
        <taxon>Prymnesiaceae</taxon>
        <taxon>Prymnesium</taxon>
    </lineage>
</organism>
<sequence>MAACSDDSEAALLCHLPSDTEAGVSYLLSQCPAAVRPRGLPVFLCSQLYAVVDDRTAVDRELEARRLAHELRAIQLPSSQAELLLLPAEQYSRAIAADAGTEGVSAEERRALECAQQLLPACTGVTVRRSEIEAALQNPADADAVAGVLSMRGWLTALPPSESLTLGDAPLHADCEWRWALPESGKLTRELFPLRTEVLTALHRQRFGRALRHTIERSRGVAALLRKLHIDLTFALRDLVGSSYIESTHTAAGTLLQLTAAGERAAASRKRRR</sequence>
<evidence type="ECO:0000313" key="2">
    <source>
        <dbReference type="EMBL" id="KAL1523465.1"/>
    </source>
</evidence>
<name>A0AB34JRT9_PRYPA</name>
<evidence type="ECO:0000256" key="1">
    <source>
        <dbReference type="ARBA" id="ARBA00093458"/>
    </source>
</evidence>
<dbReference type="Pfam" id="PF10494">
    <property type="entry name" value="Stk19"/>
    <property type="match status" value="1"/>
</dbReference>